<dbReference type="AlphaFoldDB" id="D2PW93"/>
<dbReference type="CDD" id="cd06170">
    <property type="entry name" value="LuxR_C_like"/>
    <property type="match status" value="1"/>
</dbReference>
<dbReference type="GO" id="GO:0003677">
    <property type="term" value="F:DNA binding"/>
    <property type="evidence" value="ECO:0007669"/>
    <property type="project" value="UniProtKB-KW"/>
</dbReference>
<dbReference type="KEGG" id="kfl:Kfla_2471"/>
<dbReference type="Proteomes" id="UP000007967">
    <property type="component" value="Chromosome"/>
</dbReference>
<dbReference type="PRINTS" id="PR00038">
    <property type="entry name" value="HTHLUXR"/>
</dbReference>
<evidence type="ECO:0000259" key="2">
    <source>
        <dbReference type="PROSITE" id="PS50043"/>
    </source>
</evidence>
<dbReference type="GO" id="GO:0006355">
    <property type="term" value="P:regulation of DNA-templated transcription"/>
    <property type="evidence" value="ECO:0007669"/>
    <property type="project" value="InterPro"/>
</dbReference>
<dbReference type="Gene3D" id="3.40.50.2300">
    <property type="match status" value="1"/>
</dbReference>
<dbReference type="STRING" id="479435.Kfla_2471"/>
<dbReference type="InterPro" id="IPR000792">
    <property type="entry name" value="Tscrpt_reg_LuxR_C"/>
</dbReference>
<dbReference type="SUPFAM" id="SSF46894">
    <property type="entry name" value="C-terminal effector domain of the bipartite response regulators"/>
    <property type="match status" value="1"/>
</dbReference>
<accession>D2PW93</accession>
<dbReference type="HOGENOM" id="CLU_000445_90_10_11"/>
<organism evidence="3 4">
    <name type="scientific">Kribbella flavida (strain DSM 17836 / JCM 10339 / NBRC 14399)</name>
    <dbReference type="NCBI Taxonomy" id="479435"/>
    <lineage>
        <taxon>Bacteria</taxon>
        <taxon>Bacillati</taxon>
        <taxon>Actinomycetota</taxon>
        <taxon>Actinomycetes</taxon>
        <taxon>Propionibacteriales</taxon>
        <taxon>Kribbellaceae</taxon>
        <taxon>Kribbella</taxon>
    </lineage>
</organism>
<name>D2PW93_KRIFD</name>
<protein>
    <submittedName>
        <fullName evidence="3">Transcriptional regulator, LuxR family</fullName>
    </submittedName>
</protein>
<dbReference type="PROSITE" id="PS50043">
    <property type="entry name" value="HTH_LUXR_2"/>
    <property type="match status" value="1"/>
</dbReference>
<gene>
    <name evidence="3" type="ordered locus">Kfla_2471</name>
</gene>
<dbReference type="PANTHER" id="PTHR43214:SF42">
    <property type="entry name" value="TRANSCRIPTIONAL REGULATORY PROTEIN DESR"/>
    <property type="match status" value="1"/>
</dbReference>
<reference evidence="4" key="1">
    <citation type="submission" date="2009-09" db="EMBL/GenBank/DDBJ databases">
        <title>The complete genome of Kribbella flavida DSM 17836.</title>
        <authorList>
            <consortium name="US DOE Joint Genome Institute (JGI-PGF)"/>
            <person name="Lucas S."/>
            <person name="Copeland A."/>
            <person name="Lapidus A."/>
            <person name="Glavina del Rio T."/>
            <person name="Dalin E."/>
            <person name="Tice H."/>
            <person name="Bruce D."/>
            <person name="Goodwin L."/>
            <person name="Pitluck S."/>
            <person name="Kyrpides N."/>
            <person name="Mavromatis K."/>
            <person name="Ivanova N."/>
            <person name="Saunders E."/>
            <person name="Brettin T."/>
            <person name="Detter J.C."/>
            <person name="Han C."/>
            <person name="Larimer F."/>
            <person name="Land M."/>
            <person name="Hauser L."/>
            <person name="Markowitz V."/>
            <person name="Cheng J.-F."/>
            <person name="Hugenholtz P."/>
            <person name="Woyke T."/>
            <person name="Wu D."/>
            <person name="Pukall R."/>
            <person name="Klenk H.-P."/>
            <person name="Eisen J.A."/>
        </authorList>
    </citation>
    <scope>NUCLEOTIDE SEQUENCE [LARGE SCALE GENOMIC DNA]</scope>
    <source>
        <strain evidence="4">DSM 17836 / JCM 10339 / NBRC 14399</strain>
    </source>
</reference>
<keyword evidence="4" id="KW-1185">Reference proteome</keyword>
<dbReference type="InterPro" id="IPR016032">
    <property type="entry name" value="Sig_transdc_resp-reg_C-effctor"/>
</dbReference>
<dbReference type="SUPFAM" id="SSF52172">
    <property type="entry name" value="CheY-like"/>
    <property type="match status" value="1"/>
</dbReference>
<keyword evidence="1" id="KW-0238">DNA-binding</keyword>
<proteinExistence type="predicted"/>
<sequence length="208" mass="21766">MIRQGGGEVIRVAIGHRGTLVRGALAAVLGRESDLKVVAECARADEVLEVSGGPEVVVLDPLLPGAIGMEELCGRLEGYALLMLIERDDGGSISLALAAAKQSAKVGVMTTDASPDDLVDAVREVADGRPVFDVSLALAALRAGDNPLTERECEVLRLIGTGATAQEVAQILCLSPGTVRNYLSRILSKTGARSRIEAIRKAQDAGWI</sequence>
<reference evidence="3 4" key="2">
    <citation type="journal article" date="2010" name="Stand. Genomic Sci.">
        <title>Complete genome sequence of Kribbella flavida type strain (IFO 14399).</title>
        <authorList>
            <person name="Pukall R."/>
            <person name="Lapidus A."/>
            <person name="Glavina Del Rio T."/>
            <person name="Copeland A."/>
            <person name="Tice H."/>
            <person name="Cheng J.-F."/>
            <person name="Lucas S."/>
            <person name="Chen F."/>
            <person name="Nolan M."/>
            <person name="LaButti K."/>
            <person name="Pati A."/>
            <person name="Ivanova N."/>
            <person name="Mavrommatis K."/>
            <person name="Mikhailova N."/>
            <person name="Pitluck S."/>
            <person name="Bruce D."/>
            <person name="Goodwin L."/>
            <person name="Land M."/>
            <person name="Hauser L."/>
            <person name="Chang Y.-J."/>
            <person name="Jeffries C.D."/>
            <person name="Chen A."/>
            <person name="Palaniappan K."/>
            <person name="Chain P."/>
            <person name="Rohde M."/>
            <person name="Goeker M."/>
            <person name="Bristow J."/>
            <person name="Eisen J.A."/>
            <person name="Markowitz V."/>
            <person name="Hugenholtz P."/>
            <person name="Kyrpides N.C."/>
            <person name="Klenk H.-P."/>
            <person name="Brettin T."/>
        </authorList>
    </citation>
    <scope>NUCLEOTIDE SEQUENCE [LARGE SCALE GENOMIC DNA]</scope>
    <source>
        <strain evidence="4">DSM 17836 / JCM 10339 / NBRC 14399</strain>
    </source>
</reference>
<feature type="domain" description="HTH luxR-type" evidence="2">
    <location>
        <begin position="141"/>
        <end position="206"/>
    </location>
</feature>
<evidence type="ECO:0000256" key="1">
    <source>
        <dbReference type="ARBA" id="ARBA00023125"/>
    </source>
</evidence>
<dbReference type="PANTHER" id="PTHR43214">
    <property type="entry name" value="TWO-COMPONENT RESPONSE REGULATOR"/>
    <property type="match status" value="1"/>
</dbReference>
<dbReference type="InterPro" id="IPR039420">
    <property type="entry name" value="WalR-like"/>
</dbReference>
<dbReference type="EMBL" id="CP001736">
    <property type="protein sequence ID" value="ADB31545.1"/>
    <property type="molecule type" value="Genomic_DNA"/>
</dbReference>
<dbReference type="InterPro" id="IPR011006">
    <property type="entry name" value="CheY-like_superfamily"/>
</dbReference>
<dbReference type="eggNOG" id="COG2197">
    <property type="taxonomic scope" value="Bacteria"/>
</dbReference>
<dbReference type="Pfam" id="PF00196">
    <property type="entry name" value="GerE"/>
    <property type="match status" value="1"/>
</dbReference>
<dbReference type="PROSITE" id="PS00622">
    <property type="entry name" value="HTH_LUXR_1"/>
    <property type="match status" value="1"/>
</dbReference>
<evidence type="ECO:0000313" key="4">
    <source>
        <dbReference type="Proteomes" id="UP000007967"/>
    </source>
</evidence>
<evidence type="ECO:0000313" key="3">
    <source>
        <dbReference type="EMBL" id="ADB31545.1"/>
    </source>
</evidence>
<dbReference type="SMART" id="SM00421">
    <property type="entry name" value="HTH_LUXR"/>
    <property type="match status" value="1"/>
</dbReference>
<dbReference type="RefSeq" id="WP_012920101.1">
    <property type="nucleotide sequence ID" value="NC_013729.1"/>
</dbReference>